<protein>
    <submittedName>
        <fullName evidence="3">Transposase family protein</fullName>
    </submittedName>
</protein>
<accession>A0ABW1E3M8</accession>
<proteinExistence type="predicted"/>
<evidence type="ECO:0000313" key="4">
    <source>
        <dbReference type="Proteomes" id="UP001596180"/>
    </source>
</evidence>
<gene>
    <name evidence="3" type="ORF">ACFPZI_28015</name>
</gene>
<evidence type="ECO:0000313" key="3">
    <source>
        <dbReference type="EMBL" id="MFC5855488.1"/>
    </source>
</evidence>
<feature type="region of interest" description="Disordered" evidence="1">
    <location>
        <begin position="183"/>
        <end position="203"/>
    </location>
</feature>
<dbReference type="Proteomes" id="UP001596180">
    <property type="component" value="Unassembled WGS sequence"/>
</dbReference>
<name>A0ABW1E3M8_9ACTN</name>
<feature type="region of interest" description="Disordered" evidence="1">
    <location>
        <begin position="57"/>
        <end position="77"/>
    </location>
</feature>
<dbReference type="Pfam" id="PF14690">
    <property type="entry name" value="Zn_ribbon_ISL3"/>
    <property type="match status" value="1"/>
</dbReference>
<sequence>MLTCRHDGDSRGGCRHPNAERPWSYLIISVLDAERSRRSHGLGQRYDVAARPRRGVRRTCRAARGRQTPGPSVTADESARACPACGVSASRARGSAVTRPRDLPYGDSGLEFLWHKRRWFCREPRCPRRSFTGQIAQLPAGARLTGRLRGAAGRRVRDASPAHDHDQSRRCFLYLNYSHPEPAGGDRRAGSAGANHLSAGPRPATGCAEYSCSHQDVSPLAAESASP</sequence>
<dbReference type="RefSeq" id="WP_381368540.1">
    <property type="nucleotide sequence ID" value="NZ_JBHSOA010000064.1"/>
</dbReference>
<organism evidence="3 4">
    <name type="scientific">Streptomyces chlorus</name>
    <dbReference type="NCBI Taxonomy" id="887452"/>
    <lineage>
        <taxon>Bacteria</taxon>
        <taxon>Bacillati</taxon>
        <taxon>Actinomycetota</taxon>
        <taxon>Actinomycetes</taxon>
        <taxon>Kitasatosporales</taxon>
        <taxon>Streptomycetaceae</taxon>
        <taxon>Streptomyces</taxon>
    </lineage>
</organism>
<evidence type="ECO:0000259" key="2">
    <source>
        <dbReference type="Pfam" id="PF14690"/>
    </source>
</evidence>
<dbReference type="InterPro" id="IPR029261">
    <property type="entry name" value="Transposase_Znf"/>
</dbReference>
<comment type="caution">
    <text evidence="3">The sequence shown here is derived from an EMBL/GenBank/DDBJ whole genome shotgun (WGS) entry which is preliminary data.</text>
</comment>
<reference evidence="4" key="1">
    <citation type="journal article" date="2019" name="Int. J. Syst. Evol. Microbiol.">
        <title>The Global Catalogue of Microorganisms (GCM) 10K type strain sequencing project: providing services to taxonomists for standard genome sequencing and annotation.</title>
        <authorList>
            <consortium name="The Broad Institute Genomics Platform"/>
            <consortium name="The Broad Institute Genome Sequencing Center for Infectious Disease"/>
            <person name="Wu L."/>
            <person name="Ma J."/>
        </authorList>
    </citation>
    <scope>NUCLEOTIDE SEQUENCE [LARGE SCALE GENOMIC DNA]</scope>
    <source>
        <strain evidence="4">JCM 10411</strain>
    </source>
</reference>
<feature type="domain" description="Transposase IS204/IS1001/IS1096/IS1165 zinc-finger" evidence="2">
    <location>
        <begin position="80"/>
        <end position="126"/>
    </location>
</feature>
<evidence type="ECO:0000256" key="1">
    <source>
        <dbReference type="SAM" id="MobiDB-lite"/>
    </source>
</evidence>
<dbReference type="EMBL" id="JBHSOA010000064">
    <property type="protein sequence ID" value="MFC5855488.1"/>
    <property type="molecule type" value="Genomic_DNA"/>
</dbReference>
<keyword evidence="4" id="KW-1185">Reference proteome</keyword>